<organism evidence="18 19">
    <name type="scientific">Bacillus cereus</name>
    <dbReference type="NCBI Taxonomy" id="1396"/>
    <lineage>
        <taxon>Bacteria</taxon>
        <taxon>Bacillati</taxon>
        <taxon>Bacillota</taxon>
        <taxon>Bacilli</taxon>
        <taxon>Bacillales</taxon>
        <taxon>Bacillaceae</taxon>
        <taxon>Bacillus</taxon>
        <taxon>Bacillus cereus group</taxon>
    </lineage>
</organism>
<dbReference type="CDD" id="cd00610">
    <property type="entry name" value="OAT_like"/>
    <property type="match status" value="1"/>
</dbReference>
<evidence type="ECO:0000256" key="7">
    <source>
        <dbReference type="ARBA" id="ARBA00018543"/>
    </source>
</evidence>
<dbReference type="Proteomes" id="UP000076482">
    <property type="component" value="Unassembled WGS sequence"/>
</dbReference>
<dbReference type="PATRIC" id="fig|1396.535.peg.6266"/>
<dbReference type="InterPro" id="IPR005814">
    <property type="entry name" value="Aminotrans_3"/>
</dbReference>
<evidence type="ECO:0000313" key="18">
    <source>
        <dbReference type="EMBL" id="KZD56095.1"/>
    </source>
</evidence>
<dbReference type="GO" id="GO:0042802">
    <property type="term" value="F:identical protein binding"/>
    <property type="evidence" value="ECO:0007669"/>
    <property type="project" value="TreeGrafter"/>
</dbReference>
<evidence type="ECO:0000256" key="11">
    <source>
        <dbReference type="ARBA" id="ARBA00029760"/>
    </source>
</evidence>
<dbReference type="InterPro" id="IPR015424">
    <property type="entry name" value="PyrdxlP-dep_Trfase"/>
</dbReference>
<dbReference type="GO" id="GO:0047298">
    <property type="term" value="F:(S)-3-amino-2-methylpropionate transaminase activity"/>
    <property type="evidence" value="ECO:0007669"/>
    <property type="project" value="UniProtKB-EC"/>
</dbReference>
<dbReference type="InterPro" id="IPR004632">
    <property type="entry name" value="4NH2But_aminotransferase_bac"/>
</dbReference>
<evidence type="ECO:0000256" key="5">
    <source>
        <dbReference type="ARBA" id="ARBA00012876"/>
    </source>
</evidence>
<evidence type="ECO:0000256" key="1">
    <source>
        <dbReference type="ARBA" id="ARBA00001750"/>
    </source>
</evidence>
<protein>
    <recommendedName>
        <fullName evidence="7">4-aminobutyrate aminotransferase</fullName>
        <ecNumber evidence="6">2.6.1.19</ecNumber>
        <ecNumber evidence="5">2.6.1.22</ecNumber>
    </recommendedName>
    <alternativeName>
        <fullName evidence="13">(S)-3-amino-2-methylpropionate transaminase</fullName>
    </alternativeName>
    <alternativeName>
        <fullName evidence="14">GABA aminotransferase</fullName>
    </alternativeName>
    <alternativeName>
        <fullName evidence="12">Gamma-amino-N-butyrate transaminase</fullName>
    </alternativeName>
    <alternativeName>
        <fullName evidence="16">Glutamate:succinic semialdehyde transaminase</fullName>
    </alternativeName>
    <alternativeName>
        <fullName evidence="11">L-AIBAT</fullName>
    </alternativeName>
</protein>
<dbReference type="SUPFAM" id="SSF53383">
    <property type="entry name" value="PLP-dependent transferases"/>
    <property type="match status" value="1"/>
</dbReference>
<dbReference type="InterPro" id="IPR050103">
    <property type="entry name" value="Class-III_PLP-dep_AT"/>
</dbReference>
<evidence type="ECO:0000313" key="19">
    <source>
        <dbReference type="Proteomes" id="UP000076482"/>
    </source>
</evidence>
<evidence type="ECO:0000256" key="12">
    <source>
        <dbReference type="ARBA" id="ARBA00030204"/>
    </source>
</evidence>
<dbReference type="FunFam" id="3.40.640.10:FF:000013">
    <property type="entry name" value="4-aminobutyrate aminotransferase"/>
    <property type="match status" value="1"/>
</dbReference>
<evidence type="ECO:0000256" key="14">
    <source>
        <dbReference type="ARBA" id="ARBA00031787"/>
    </source>
</evidence>
<dbReference type="Pfam" id="PF00202">
    <property type="entry name" value="Aminotran_3"/>
    <property type="match status" value="1"/>
</dbReference>
<keyword evidence="8 18" id="KW-0032">Aminotransferase</keyword>
<gene>
    <name evidence="18" type="ORF">B4088_5164</name>
</gene>
<dbReference type="FunFam" id="3.90.1150.10:FF:000022">
    <property type="entry name" value="4-aminobutyrate aminotransferase"/>
    <property type="match status" value="1"/>
</dbReference>
<sequence length="480" mass="52775">MNAGKECWHTFCNVKRKQCKEKDGVRMNTKKFAKVNEQIPGPKAASLLERRQNIVPKGVSNGIPTFVQSASGALVTDVDGNQYIDFAGAIGTINVGHCHPAVKEALHKQVDQYIHTGFNVMMYEPYIELAEKLAALAPGSFDKQVLFLNSGAEAVENAVKIARKYTKRPGIIAFSKGFHGRTLMTMTMTSKVKPYKFGFGPFAPEVYKAPFPYEYRRPEGLTEEQYDDFMIEEFKNFFISEVAPETIAAVVMEPVQGEGGFIVPSKKFVQEVRNICSEHGILFVADEIQTGFSRTGKYFAIDHYDVVPDLITVSKSLGAGVPISGVIGRKEIMNESAPGELGGTYAGSPLGCAAALAVLDVIEKENLNDRAIELGKVVMNRFEEMKNKYNCIGDVRGLGAMCAFELVQDRKTKVPDKTLTANLCAEANKRGLLLLSAGTYGNVIRVLMPLVITDEQLEEGLTIIEESLQVCYEKANTAHV</sequence>
<evidence type="ECO:0000256" key="3">
    <source>
        <dbReference type="ARBA" id="ARBA00005176"/>
    </source>
</evidence>
<reference evidence="18 19" key="1">
    <citation type="submission" date="2015-09" db="EMBL/GenBank/DDBJ databases">
        <title>Bacillus cereus food isolates.</title>
        <authorList>
            <person name="Boekhorst J."/>
        </authorList>
    </citation>
    <scope>NUCLEOTIDE SEQUENCE [LARGE SCALE GENOMIC DNA]</scope>
    <source>
        <strain evidence="18 19">B4088</strain>
    </source>
</reference>
<dbReference type="NCBIfam" id="TIGR00700">
    <property type="entry name" value="GABAtrnsam"/>
    <property type="match status" value="1"/>
</dbReference>
<evidence type="ECO:0000256" key="9">
    <source>
        <dbReference type="ARBA" id="ARBA00022679"/>
    </source>
</evidence>
<keyword evidence="9 18" id="KW-0808">Transferase</keyword>
<dbReference type="GO" id="GO:0030170">
    <property type="term" value="F:pyridoxal phosphate binding"/>
    <property type="evidence" value="ECO:0007669"/>
    <property type="project" value="InterPro"/>
</dbReference>
<evidence type="ECO:0000256" key="2">
    <source>
        <dbReference type="ARBA" id="ARBA00001933"/>
    </source>
</evidence>
<comment type="catalytic activity">
    <reaction evidence="15">
        <text>4-aminobutanoate + 2-oxoglutarate = succinate semialdehyde + L-glutamate</text>
        <dbReference type="Rhea" id="RHEA:23352"/>
        <dbReference type="ChEBI" id="CHEBI:16810"/>
        <dbReference type="ChEBI" id="CHEBI:29985"/>
        <dbReference type="ChEBI" id="CHEBI:57706"/>
        <dbReference type="ChEBI" id="CHEBI:59888"/>
        <dbReference type="EC" id="2.6.1.19"/>
    </reaction>
</comment>
<dbReference type="EC" id="2.6.1.19" evidence="6"/>
<dbReference type="GO" id="GO:0009448">
    <property type="term" value="P:gamma-aminobutyric acid metabolic process"/>
    <property type="evidence" value="ECO:0007669"/>
    <property type="project" value="InterPro"/>
</dbReference>
<comment type="pathway">
    <text evidence="3">Amino-acid degradation; 4-aminobutanoate degradation.</text>
</comment>
<evidence type="ECO:0000256" key="4">
    <source>
        <dbReference type="ARBA" id="ARBA00008954"/>
    </source>
</evidence>
<keyword evidence="10 17" id="KW-0663">Pyridoxal phosphate</keyword>
<dbReference type="InterPro" id="IPR015421">
    <property type="entry name" value="PyrdxlP-dep_Trfase_major"/>
</dbReference>
<evidence type="ECO:0000256" key="13">
    <source>
        <dbReference type="ARBA" id="ARBA00030857"/>
    </source>
</evidence>
<name>A0A164LGE9_BACCE</name>
<dbReference type="GO" id="GO:0034386">
    <property type="term" value="F:4-aminobutyrate:2-oxoglutarate transaminase activity"/>
    <property type="evidence" value="ECO:0007669"/>
    <property type="project" value="UniProtKB-EC"/>
</dbReference>
<dbReference type="AlphaFoldDB" id="A0A164LGE9"/>
<dbReference type="EMBL" id="LJKE01000100">
    <property type="protein sequence ID" value="KZD56095.1"/>
    <property type="molecule type" value="Genomic_DNA"/>
</dbReference>
<dbReference type="PROSITE" id="PS00600">
    <property type="entry name" value="AA_TRANSFER_CLASS_3"/>
    <property type="match status" value="1"/>
</dbReference>
<evidence type="ECO:0000256" key="6">
    <source>
        <dbReference type="ARBA" id="ARBA00012912"/>
    </source>
</evidence>
<comment type="similarity">
    <text evidence="4 17">Belongs to the class-III pyridoxal-phosphate-dependent aminotransferase family.</text>
</comment>
<dbReference type="GO" id="GO:0047589">
    <property type="term" value="F:5-aminovalerate transaminase activity"/>
    <property type="evidence" value="ECO:0007669"/>
    <property type="project" value="UniProtKB-ARBA"/>
</dbReference>
<dbReference type="PANTHER" id="PTHR11986">
    <property type="entry name" value="AMINOTRANSFERASE CLASS III"/>
    <property type="match status" value="1"/>
</dbReference>
<evidence type="ECO:0000256" key="15">
    <source>
        <dbReference type="ARBA" id="ARBA00048021"/>
    </source>
</evidence>
<dbReference type="InterPro" id="IPR049704">
    <property type="entry name" value="Aminotrans_3_PPA_site"/>
</dbReference>
<dbReference type="InterPro" id="IPR015422">
    <property type="entry name" value="PyrdxlP-dep_Trfase_small"/>
</dbReference>
<evidence type="ECO:0000256" key="17">
    <source>
        <dbReference type="RuleBase" id="RU003560"/>
    </source>
</evidence>
<evidence type="ECO:0000256" key="8">
    <source>
        <dbReference type="ARBA" id="ARBA00022576"/>
    </source>
</evidence>
<evidence type="ECO:0000256" key="10">
    <source>
        <dbReference type="ARBA" id="ARBA00022898"/>
    </source>
</evidence>
<dbReference type="PIRSF" id="PIRSF000521">
    <property type="entry name" value="Transaminase_4ab_Lys_Orn"/>
    <property type="match status" value="1"/>
</dbReference>
<dbReference type="EC" id="2.6.1.22" evidence="5"/>
<dbReference type="NCBIfam" id="NF005376">
    <property type="entry name" value="PRK06918.1"/>
    <property type="match status" value="1"/>
</dbReference>
<comment type="catalytic activity">
    <reaction evidence="1">
        <text>(S)-3-amino-2-methylpropanoate + 2-oxoglutarate = 2-methyl-3-oxopropanoate + L-glutamate</text>
        <dbReference type="Rhea" id="RHEA:13993"/>
        <dbReference type="ChEBI" id="CHEBI:16810"/>
        <dbReference type="ChEBI" id="CHEBI:29985"/>
        <dbReference type="ChEBI" id="CHEBI:57700"/>
        <dbReference type="ChEBI" id="CHEBI:58655"/>
        <dbReference type="EC" id="2.6.1.22"/>
    </reaction>
</comment>
<comment type="caution">
    <text evidence="18">The sequence shown here is derived from an EMBL/GenBank/DDBJ whole genome shotgun (WGS) entry which is preliminary data.</text>
</comment>
<dbReference type="Gene3D" id="3.90.1150.10">
    <property type="entry name" value="Aspartate Aminotransferase, domain 1"/>
    <property type="match status" value="1"/>
</dbReference>
<accession>A0A164LGE9</accession>
<proteinExistence type="inferred from homology"/>
<evidence type="ECO:0000256" key="16">
    <source>
        <dbReference type="ARBA" id="ARBA00050054"/>
    </source>
</evidence>
<comment type="cofactor">
    <cofactor evidence="2">
        <name>pyridoxal 5'-phosphate</name>
        <dbReference type="ChEBI" id="CHEBI:597326"/>
    </cofactor>
</comment>
<dbReference type="Gene3D" id="3.40.640.10">
    <property type="entry name" value="Type I PLP-dependent aspartate aminotransferase-like (Major domain)"/>
    <property type="match status" value="1"/>
</dbReference>
<dbReference type="PANTHER" id="PTHR11986:SF58">
    <property type="entry name" value="LEUCINE_METHIONINE RACEMASE"/>
    <property type="match status" value="1"/>
</dbReference>